<gene>
    <name evidence="2" type="ORF">RNC47_35880</name>
</gene>
<evidence type="ECO:0000313" key="2">
    <source>
        <dbReference type="EMBL" id="MDT0323696.1"/>
    </source>
</evidence>
<dbReference type="EMBL" id="JAVREM010000146">
    <property type="protein sequence ID" value="MDT0323696.1"/>
    <property type="molecule type" value="Genomic_DNA"/>
</dbReference>
<name>A0ABU2M1G4_9ACTN</name>
<sequence length="95" mass="10153">MTDQFDCLICGRPALANGEPGCDCVTHSLSRPVHPPDWEPDPADVARFPLEPTPAPSTRVRSVLPATPTPTPTSDPAPADAFPHHLPDQVGPRRS</sequence>
<feature type="non-terminal residue" evidence="2">
    <location>
        <position position="95"/>
    </location>
</feature>
<proteinExistence type="predicted"/>
<dbReference type="Proteomes" id="UP001183420">
    <property type="component" value="Unassembled WGS sequence"/>
</dbReference>
<evidence type="ECO:0008006" key="4">
    <source>
        <dbReference type="Google" id="ProtNLM"/>
    </source>
</evidence>
<evidence type="ECO:0000256" key="1">
    <source>
        <dbReference type="SAM" id="MobiDB-lite"/>
    </source>
</evidence>
<feature type="region of interest" description="Disordered" evidence="1">
    <location>
        <begin position="32"/>
        <end position="95"/>
    </location>
</feature>
<keyword evidence="3" id="KW-1185">Reference proteome</keyword>
<accession>A0ABU2M1G4</accession>
<evidence type="ECO:0000313" key="3">
    <source>
        <dbReference type="Proteomes" id="UP001183420"/>
    </source>
</evidence>
<comment type="caution">
    <text evidence="2">The sequence shown here is derived from an EMBL/GenBank/DDBJ whole genome shotgun (WGS) entry which is preliminary data.</text>
</comment>
<protein>
    <recommendedName>
        <fullName evidence="4">Peptidoglycan-binding protein</fullName>
    </recommendedName>
</protein>
<organism evidence="2 3">
    <name type="scientific">Streptomyces millisiae</name>
    <dbReference type="NCBI Taxonomy" id="3075542"/>
    <lineage>
        <taxon>Bacteria</taxon>
        <taxon>Bacillati</taxon>
        <taxon>Actinomycetota</taxon>
        <taxon>Actinomycetes</taxon>
        <taxon>Kitasatosporales</taxon>
        <taxon>Streptomycetaceae</taxon>
        <taxon>Streptomyces</taxon>
    </lineage>
</organism>
<reference evidence="3" key="1">
    <citation type="submission" date="2023-07" db="EMBL/GenBank/DDBJ databases">
        <title>30 novel species of actinomycetes from the DSMZ collection.</title>
        <authorList>
            <person name="Nouioui I."/>
        </authorList>
    </citation>
    <scope>NUCLEOTIDE SEQUENCE [LARGE SCALE GENOMIC DNA]</scope>
    <source>
        <strain evidence="3">DSM 44918</strain>
    </source>
</reference>